<feature type="transmembrane region" description="Helical" evidence="1">
    <location>
        <begin position="141"/>
        <end position="163"/>
    </location>
</feature>
<name>A0A368DPE2_9PROT</name>
<feature type="transmembrane region" description="Helical" evidence="1">
    <location>
        <begin position="6"/>
        <end position="33"/>
    </location>
</feature>
<comment type="caution">
    <text evidence="2">The sequence shown here is derived from an EMBL/GenBank/DDBJ whole genome shotgun (WGS) entry which is preliminary data.</text>
</comment>
<organism evidence="2 3">
    <name type="scientific">PS1 clade bacterium</name>
    <dbReference type="NCBI Taxonomy" id="2175152"/>
    <lineage>
        <taxon>Bacteria</taxon>
        <taxon>Pseudomonadati</taxon>
        <taxon>Pseudomonadota</taxon>
        <taxon>Alphaproteobacteria</taxon>
        <taxon>PS1 clade</taxon>
    </lineage>
</organism>
<dbReference type="Pfam" id="PF08592">
    <property type="entry name" value="Anthrone_oxy"/>
    <property type="match status" value="1"/>
</dbReference>
<keyword evidence="1" id="KW-1133">Transmembrane helix</keyword>
<dbReference type="Proteomes" id="UP000253570">
    <property type="component" value="Unassembled WGS sequence"/>
</dbReference>
<evidence type="ECO:0000313" key="3">
    <source>
        <dbReference type="Proteomes" id="UP000253570"/>
    </source>
</evidence>
<gene>
    <name evidence="2" type="ORF">DBW71_04155</name>
</gene>
<keyword evidence="1" id="KW-0812">Transmembrane</keyword>
<feature type="transmembrane region" description="Helical" evidence="1">
    <location>
        <begin position="58"/>
        <end position="81"/>
    </location>
</feature>
<proteinExistence type="predicted"/>
<dbReference type="EMBL" id="QOQD01000009">
    <property type="protein sequence ID" value="RCL73143.1"/>
    <property type="molecule type" value="Genomic_DNA"/>
</dbReference>
<sequence>MDLLDISLIFSILSCSLVGGFIFMYAIIVMPGLSNLNDKDFIRAFQVTDTIIQNKQPLFMLTWIGSVVALFITILVSLITVGLSESWSIVLISIAYLLGVQGITGAVHIPLNNHIQEVRIEELSDKMLADVRLKFETKWNFYNNIRTVFAIFVSLFMLILLGVR</sequence>
<evidence type="ECO:0000256" key="1">
    <source>
        <dbReference type="SAM" id="Phobius"/>
    </source>
</evidence>
<keyword evidence="1" id="KW-0472">Membrane</keyword>
<accession>A0A368DPE2</accession>
<protein>
    <submittedName>
        <fullName evidence="2">DUF1772 domain-containing protein</fullName>
    </submittedName>
</protein>
<reference evidence="2 3" key="1">
    <citation type="journal article" date="2018" name="Microbiome">
        <title>Fine metagenomic profile of the Mediterranean stratified and mixed water columns revealed by assembly and recruitment.</title>
        <authorList>
            <person name="Haro-Moreno J.M."/>
            <person name="Lopez-Perez M."/>
            <person name="De La Torre J.R."/>
            <person name="Picazo A."/>
            <person name="Camacho A."/>
            <person name="Rodriguez-Valera F."/>
        </authorList>
    </citation>
    <scope>NUCLEOTIDE SEQUENCE [LARGE SCALE GENOMIC DNA]</scope>
    <source>
        <strain evidence="2">MED-G57</strain>
    </source>
</reference>
<feature type="transmembrane region" description="Helical" evidence="1">
    <location>
        <begin position="87"/>
        <end position="109"/>
    </location>
</feature>
<evidence type="ECO:0000313" key="2">
    <source>
        <dbReference type="EMBL" id="RCL73143.1"/>
    </source>
</evidence>
<dbReference type="InterPro" id="IPR013901">
    <property type="entry name" value="Anthrone_oxy"/>
</dbReference>
<dbReference type="AlphaFoldDB" id="A0A368DPE2"/>